<feature type="region of interest" description="Disordered" evidence="9">
    <location>
        <begin position="385"/>
        <end position="445"/>
    </location>
</feature>
<accession>A0A0B6RQA4</accession>
<dbReference type="PANTHER" id="PTHR12726">
    <property type="entry name" value="CERAMIDE GLUCOSYLTRANSFERASE"/>
    <property type="match status" value="1"/>
</dbReference>
<evidence type="ECO:0000313" key="11">
    <source>
        <dbReference type="EMBL" id="AJK45558.1"/>
    </source>
</evidence>
<dbReference type="InterPro" id="IPR029044">
    <property type="entry name" value="Nucleotide-diphossugar_trans"/>
</dbReference>
<keyword evidence="12" id="KW-1185">Reference proteome</keyword>
<keyword evidence="6 10" id="KW-0812">Transmembrane</keyword>
<dbReference type="InterPro" id="IPR025993">
    <property type="entry name" value="Ceramide_glucosylTrfase"/>
</dbReference>
<dbReference type="Pfam" id="PF13506">
    <property type="entry name" value="Glyco_transf_21"/>
    <property type="match status" value="1"/>
</dbReference>
<reference evidence="12" key="1">
    <citation type="submission" date="2011-03" db="EMBL/GenBank/DDBJ databases">
        <authorList>
            <person name="Voget S."/>
            <person name="Streit W.R."/>
            <person name="Jaeger K.E."/>
            <person name="Daniel R."/>
        </authorList>
    </citation>
    <scope>NUCLEOTIDE SEQUENCE [LARGE SCALE GENOMIC DNA]</scope>
    <source>
        <strain evidence="12">PG1</strain>
    </source>
</reference>
<evidence type="ECO:0000256" key="9">
    <source>
        <dbReference type="SAM" id="MobiDB-lite"/>
    </source>
</evidence>
<dbReference type="GO" id="GO:0006679">
    <property type="term" value="P:glucosylceramide biosynthetic process"/>
    <property type="evidence" value="ECO:0007669"/>
    <property type="project" value="TreeGrafter"/>
</dbReference>
<organism evidence="11 12">
    <name type="scientific">Burkholderia plantarii</name>
    <dbReference type="NCBI Taxonomy" id="41899"/>
    <lineage>
        <taxon>Bacteria</taxon>
        <taxon>Pseudomonadati</taxon>
        <taxon>Pseudomonadota</taxon>
        <taxon>Betaproteobacteria</taxon>
        <taxon>Burkholderiales</taxon>
        <taxon>Burkholderiaceae</taxon>
        <taxon>Burkholderia</taxon>
    </lineage>
</organism>
<comment type="pathway">
    <text evidence="3">Sphingolipid metabolism.</text>
</comment>
<proteinExistence type="predicted"/>
<evidence type="ECO:0000256" key="5">
    <source>
        <dbReference type="ARBA" id="ARBA00022679"/>
    </source>
</evidence>
<keyword evidence="7 10" id="KW-1133">Transmembrane helix</keyword>
<dbReference type="AlphaFoldDB" id="A0A0B6RQA4"/>
<dbReference type="HOGENOM" id="CLU_030898_2_0_4"/>
<evidence type="ECO:0000256" key="1">
    <source>
        <dbReference type="ARBA" id="ARBA00004141"/>
    </source>
</evidence>
<dbReference type="Proteomes" id="UP000031838">
    <property type="component" value="Chromosome 1"/>
</dbReference>
<evidence type="ECO:0000256" key="8">
    <source>
        <dbReference type="ARBA" id="ARBA00023136"/>
    </source>
</evidence>
<dbReference type="GO" id="GO:0008120">
    <property type="term" value="F:ceramide glucosyltransferase activity"/>
    <property type="evidence" value="ECO:0007669"/>
    <property type="project" value="TreeGrafter"/>
</dbReference>
<dbReference type="NCBIfam" id="TIGR03472">
    <property type="entry name" value="HpnI"/>
    <property type="match status" value="1"/>
</dbReference>
<evidence type="ECO:0000256" key="4">
    <source>
        <dbReference type="ARBA" id="ARBA00022676"/>
    </source>
</evidence>
<name>A0A0B6RQA4_BURPL</name>
<feature type="compositionally biased region" description="Basic and acidic residues" evidence="9">
    <location>
        <begin position="424"/>
        <end position="445"/>
    </location>
</feature>
<evidence type="ECO:0000256" key="6">
    <source>
        <dbReference type="ARBA" id="ARBA00022692"/>
    </source>
</evidence>
<evidence type="ECO:0000313" key="12">
    <source>
        <dbReference type="Proteomes" id="UP000031838"/>
    </source>
</evidence>
<feature type="transmembrane region" description="Helical" evidence="10">
    <location>
        <begin position="309"/>
        <end position="328"/>
    </location>
</feature>
<comment type="pathway">
    <text evidence="2">Lipid metabolism; sphingolipid metabolism.</text>
</comment>
<feature type="compositionally biased region" description="Low complexity" evidence="9">
    <location>
        <begin position="403"/>
        <end position="422"/>
    </location>
</feature>
<protein>
    <submittedName>
        <fullName evidence="11">Glycosyl transferase, group 2 family protein</fullName>
    </submittedName>
</protein>
<evidence type="ECO:0000256" key="7">
    <source>
        <dbReference type="ARBA" id="ARBA00022989"/>
    </source>
</evidence>
<dbReference type="SUPFAM" id="SSF53448">
    <property type="entry name" value="Nucleotide-diphospho-sugar transferases"/>
    <property type="match status" value="1"/>
</dbReference>
<evidence type="ECO:0000256" key="3">
    <source>
        <dbReference type="ARBA" id="ARBA00004991"/>
    </source>
</evidence>
<keyword evidence="8 10" id="KW-0472">Membrane</keyword>
<sequence length="445" mass="48089">MSALLPILDCMLLALTCAACAYAWFAALAPAPRAPDSRWRDGRAGVSVLKPLCGAEPRLYENLASFCRQRHPRYQVICGVASPADPAIAVVRRLQTDFPDCDLELVIDPRIHGRNRKVSNLINLGRRVRYGRLVIADSDIAVESDYLERVTAPLADPSIGVVTCLYHARGVGGFWTRIGAQFVDAWFAPSVRIAHLGGSSDFGFGATLALTRETLERIGGLAALKDELADDYWLAALPRRLGRRTVLSEVDVTTDVIETRFAELWARETRWLRTIRSLKMGGFTSLLITFTAPWLAMGTYLAMRLAGTVPGTIGAFAAAAGVLARLVLHARTASGWRAFWRDLPLVPIRDTLLFAAWIAAAFGSHVIWRGARIKVASAVPATATHAGAAGPTESKPGAVAPVRAATGPMAGAAASTSSARGRQASRDDDEHRLHEDESCKITEPF</sequence>
<dbReference type="Gene3D" id="3.90.550.10">
    <property type="entry name" value="Spore Coat Polysaccharide Biosynthesis Protein SpsA, Chain A"/>
    <property type="match status" value="1"/>
</dbReference>
<reference evidence="11 12" key="2">
    <citation type="journal article" date="2016" name="Appl. Microbiol. Biotechnol.">
        <title>Mutations improving production and secretion of extracellular lipase by Burkholderia glumae PG1.</title>
        <authorList>
            <person name="Knapp A."/>
            <person name="Voget S."/>
            <person name="Gao R."/>
            <person name="Zaburannyi N."/>
            <person name="Krysciak D."/>
            <person name="Breuer M."/>
            <person name="Hauer B."/>
            <person name="Streit W.R."/>
            <person name="Muller R."/>
            <person name="Daniel R."/>
            <person name="Jaeger K.E."/>
        </authorList>
    </citation>
    <scope>NUCLEOTIDE SEQUENCE [LARGE SCALE GENOMIC DNA]</scope>
    <source>
        <strain evidence="11 12">PG1</strain>
    </source>
</reference>
<dbReference type="EMBL" id="CP002580">
    <property type="protein sequence ID" value="AJK45558.1"/>
    <property type="molecule type" value="Genomic_DNA"/>
</dbReference>
<feature type="transmembrane region" description="Helical" evidence="10">
    <location>
        <begin position="280"/>
        <end position="303"/>
    </location>
</feature>
<dbReference type="CDD" id="cd02520">
    <property type="entry name" value="Glucosylceramide_synthase"/>
    <property type="match status" value="1"/>
</dbReference>
<gene>
    <name evidence="11" type="ORF">BGL_1c10340</name>
</gene>
<dbReference type="RefSeq" id="WP_042626450.1">
    <property type="nucleotide sequence ID" value="NZ_CP002580.1"/>
</dbReference>
<dbReference type="InterPro" id="IPR017835">
    <property type="entry name" value="Hopen-assoc_HpnI"/>
</dbReference>
<dbReference type="GO" id="GO:0016020">
    <property type="term" value="C:membrane"/>
    <property type="evidence" value="ECO:0007669"/>
    <property type="project" value="UniProtKB-SubCell"/>
</dbReference>
<dbReference type="KEGG" id="bgp:BGL_1c10340"/>
<keyword evidence="4" id="KW-0328">Glycosyltransferase</keyword>
<comment type="subcellular location">
    <subcellularLocation>
        <location evidence="1">Membrane</location>
        <topology evidence="1">Multi-pass membrane protein</topology>
    </subcellularLocation>
</comment>
<keyword evidence="5 11" id="KW-0808">Transferase</keyword>
<dbReference type="PANTHER" id="PTHR12726:SF0">
    <property type="entry name" value="CERAMIDE GLUCOSYLTRANSFERASE"/>
    <property type="match status" value="1"/>
</dbReference>
<evidence type="ECO:0000256" key="2">
    <source>
        <dbReference type="ARBA" id="ARBA00004760"/>
    </source>
</evidence>
<feature type="transmembrane region" description="Helical" evidence="10">
    <location>
        <begin position="12"/>
        <end position="31"/>
    </location>
</feature>
<evidence type="ECO:0000256" key="10">
    <source>
        <dbReference type="SAM" id="Phobius"/>
    </source>
</evidence>